<dbReference type="InterPro" id="IPR015168">
    <property type="entry name" value="SsuA/THI5"/>
</dbReference>
<keyword evidence="6" id="KW-0449">Lipoprotein</keyword>
<accession>A0A0A6Y336</accession>
<protein>
    <recommendedName>
        <fullName evidence="8">Putative aliphatic sulfonates-binding protein</fullName>
    </recommendedName>
</protein>
<dbReference type="Gene3D" id="3.40.190.10">
    <property type="entry name" value="Periplasmic binding protein-like II"/>
    <property type="match status" value="2"/>
</dbReference>
<sequence>MKVRKRLFFIPLLIFLLMFSAILSACGKEKTANSSGQKVLRIGYQKNCPLVILKERGTLEKALKKYGYKVKWIQFQAGPELLEALNAGSIDFGRTGDSPPIFAQASGSSLVYVAAGISKYKGSGILVKKNSGINKLSDLKGKKIGFAKGSSSHFLLIKALEKAGLSINDIKPAYLQPGDARAAFEKGAIDAWVVWDPYTADAQRLPNTKLLVNGAGLTSDRDFFVASSSFAHAHSDILKIVLNEVQQSSDWANHHHKETADMLSPLLGIDKQSLMIALNRRTYGVQKISNNIVKEQQDIANTFYKLKIIPKKVTIKNNIYNIYKGNGKDDRK</sequence>
<evidence type="ECO:0000256" key="2">
    <source>
        <dbReference type="ARBA" id="ARBA00010742"/>
    </source>
</evidence>
<comment type="function">
    <text evidence="7">Part of a binding-protein-dependent transport system for aliphatic sulfonates. Putative binding protein.</text>
</comment>
<evidence type="ECO:0000313" key="11">
    <source>
        <dbReference type="Proteomes" id="UP000030588"/>
    </source>
</evidence>
<dbReference type="STRING" id="363870.NG54_01025"/>
<keyword evidence="5" id="KW-0564">Palmitate</keyword>
<dbReference type="Proteomes" id="UP000030588">
    <property type="component" value="Unassembled WGS sequence"/>
</dbReference>
<dbReference type="PANTHER" id="PTHR30024:SF42">
    <property type="entry name" value="ALIPHATIC SULFONATES-BINDING PROTEIN-RELATED"/>
    <property type="match status" value="1"/>
</dbReference>
<dbReference type="SMART" id="SM00062">
    <property type="entry name" value="PBPb"/>
    <property type="match status" value="1"/>
</dbReference>
<comment type="subcellular location">
    <subcellularLocation>
        <location evidence="1">Periplasm</location>
    </subcellularLocation>
</comment>
<dbReference type="FunFam" id="3.40.190.10:FF:000050">
    <property type="entry name" value="Sulfonate ABC transporter substrate-binding protein"/>
    <property type="match status" value="1"/>
</dbReference>
<dbReference type="AlphaFoldDB" id="A0A0A6Y336"/>
<dbReference type="SUPFAM" id="SSF53850">
    <property type="entry name" value="Periplasmic binding protein-like II"/>
    <property type="match status" value="1"/>
</dbReference>
<proteinExistence type="inferred from homology"/>
<comment type="caution">
    <text evidence="10">The sequence shown here is derived from an EMBL/GenBank/DDBJ whole genome shotgun (WGS) entry which is preliminary data.</text>
</comment>
<evidence type="ECO:0000256" key="3">
    <source>
        <dbReference type="ARBA" id="ARBA00022448"/>
    </source>
</evidence>
<dbReference type="PROSITE" id="PS51257">
    <property type="entry name" value="PROKAR_LIPOPROTEIN"/>
    <property type="match status" value="1"/>
</dbReference>
<evidence type="ECO:0000256" key="5">
    <source>
        <dbReference type="ARBA" id="ARBA00023139"/>
    </source>
</evidence>
<dbReference type="NCBIfam" id="TIGR01728">
    <property type="entry name" value="SsuA_fam"/>
    <property type="match status" value="1"/>
</dbReference>
<evidence type="ECO:0000259" key="9">
    <source>
        <dbReference type="SMART" id="SM00062"/>
    </source>
</evidence>
<keyword evidence="4" id="KW-0732">Signal</keyword>
<evidence type="ECO:0000256" key="7">
    <source>
        <dbReference type="ARBA" id="ARBA00055538"/>
    </source>
</evidence>
<dbReference type="Pfam" id="PF09084">
    <property type="entry name" value="NMT1"/>
    <property type="match status" value="1"/>
</dbReference>
<reference evidence="10 11" key="1">
    <citation type="submission" date="2014-10" db="EMBL/GenBank/DDBJ databases">
        <title>Draft genome of phytase producing Bacillus ginsengihumi strain M2.11.</title>
        <authorList>
            <person name="Toymentseva A."/>
            <person name="Boulygina E.A."/>
            <person name="Kazakov S.V."/>
            <person name="Kayumov I."/>
            <person name="Suleimanova A.D."/>
            <person name="Mardanova A.M."/>
            <person name="Maria S.N."/>
            <person name="Sergey M.Y."/>
            <person name="Sharipova M.R."/>
        </authorList>
    </citation>
    <scope>NUCLEOTIDE SEQUENCE [LARGE SCALE GENOMIC DNA]</scope>
    <source>
        <strain evidence="10 11">M2.11</strain>
    </source>
</reference>
<evidence type="ECO:0000256" key="6">
    <source>
        <dbReference type="ARBA" id="ARBA00023288"/>
    </source>
</evidence>
<dbReference type="GO" id="GO:0016020">
    <property type="term" value="C:membrane"/>
    <property type="evidence" value="ECO:0007669"/>
    <property type="project" value="InterPro"/>
</dbReference>
<comment type="similarity">
    <text evidence="2">Belongs to the bacterial solute-binding protein SsuA/TauA family.</text>
</comment>
<dbReference type="PANTHER" id="PTHR30024">
    <property type="entry name" value="ALIPHATIC SULFONATES-BINDING PROTEIN-RELATED"/>
    <property type="match status" value="1"/>
</dbReference>
<evidence type="ECO:0000256" key="8">
    <source>
        <dbReference type="ARBA" id="ARBA00070228"/>
    </source>
</evidence>
<dbReference type="InterPro" id="IPR001638">
    <property type="entry name" value="Solute-binding_3/MltF_N"/>
</dbReference>
<evidence type="ECO:0000313" key="10">
    <source>
        <dbReference type="EMBL" id="KHD86682.1"/>
    </source>
</evidence>
<evidence type="ECO:0000256" key="4">
    <source>
        <dbReference type="ARBA" id="ARBA00022729"/>
    </source>
</evidence>
<dbReference type="GO" id="GO:0042597">
    <property type="term" value="C:periplasmic space"/>
    <property type="evidence" value="ECO:0007669"/>
    <property type="project" value="UniProtKB-SubCell"/>
</dbReference>
<dbReference type="CDD" id="cd13557">
    <property type="entry name" value="PBP2_SsuA"/>
    <property type="match status" value="1"/>
</dbReference>
<dbReference type="EMBL" id="JRUN01000002">
    <property type="protein sequence ID" value="KHD86682.1"/>
    <property type="molecule type" value="Genomic_DNA"/>
</dbReference>
<evidence type="ECO:0000256" key="1">
    <source>
        <dbReference type="ARBA" id="ARBA00004418"/>
    </source>
</evidence>
<feature type="domain" description="Solute-binding protein family 3/N-terminal" evidence="9">
    <location>
        <begin position="39"/>
        <end position="255"/>
    </location>
</feature>
<organism evidence="10 11">
    <name type="scientific">Heyndrickxia ginsengihumi</name>
    <dbReference type="NCBI Taxonomy" id="363870"/>
    <lineage>
        <taxon>Bacteria</taxon>
        <taxon>Bacillati</taxon>
        <taxon>Bacillota</taxon>
        <taxon>Bacilli</taxon>
        <taxon>Bacillales</taxon>
        <taxon>Bacillaceae</taxon>
        <taxon>Heyndrickxia</taxon>
    </lineage>
</organism>
<dbReference type="GO" id="GO:0042626">
    <property type="term" value="F:ATPase-coupled transmembrane transporter activity"/>
    <property type="evidence" value="ECO:0007669"/>
    <property type="project" value="InterPro"/>
</dbReference>
<gene>
    <name evidence="10" type="ORF">NG54_01025</name>
</gene>
<keyword evidence="3" id="KW-0813">Transport</keyword>
<name>A0A0A6Y336_9BACI</name>
<dbReference type="InterPro" id="IPR010067">
    <property type="entry name" value="ABC_SsuA_sub-bd"/>
</dbReference>